<name>A0ABS7XB35_9GAMM</name>
<gene>
    <name evidence="1" type="ORF">I4W93_010275</name>
</gene>
<accession>A0ABS7XB35</accession>
<reference evidence="1 2" key="2">
    <citation type="submission" date="2021-08" db="EMBL/GenBank/DDBJ databases">
        <title>Rheinheimera aquimaris sp. nov., isolated from seawater of the East Sea in Korea.</title>
        <authorList>
            <person name="Kim K.H."/>
            <person name="Wenting R."/>
            <person name="Kim K.R."/>
            <person name="Jeon C.O."/>
        </authorList>
    </citation>
    <scope>NUCLEOTIDE SEQUENCE [LARGE SCALE GENOMIC DNA]</scope>
    <source>
        <strain evidence="1 2">MA-13</strain>
    </source>
</reference>
<evidence type="ECO:0000313" key="1">
    <source>
        <dbReference type="EMBL" id="MBZ9611982.1"/>
    </source>
</evidence>
<organism evidence="1 2">
    <name type="scientific">Rheinheimera maricola</name>
    <dbReference type="NCBI Taxonomy" id="2793282"/>
    <lineage>
        <taxon>Bacteria</taxon>
        <taxon>Pseudomonadati</taxon>
        <taxon>Pseudomonadota</taxon>
        <taxon>Gammaproteobacteria</taxon>
        <taxon>Chromatiales</taxon>
        <taxon>Chromatiaceae</taxon>
        <taxon>Rheinheimera</taxon>
    </lineage>
</organism>
<keyword evidence="2" id="KW-1185">Reference proteome</keyword>
<dbReference type="Proteomes" id="UP000663814">
    <property type="component" value="Unassembled WGS sequence"/>
</dbReference>
<evidence type="ECO:0000313" key="2">
    <source>
        <dbReference type="Proteomes" id="UP000663814"/>
    </source>
</evidence>
<comment type="caution">
    <text evidence="1">The sequence shown here is derived from an EMBL/GenBank/DDBJ whole genome shotgun (WGS) entry which is preliminary data.</text>
</comment>
<sequence>MPTLFDETQSTAIHLIRVWQLCDTGSITTCLLAEDFTLEHSEILNRYSTLLTFSKFQLPVWVRLINQTQVDIERFAADGLYLTDSPAKWQLDIAIPVESVRLLHALEQALLALTAEQPDAFAKRIIVRPYQAIWQKLDAAKKVQPYNRENVQQLLQQLEQDAIRWLTKADV</sequence>
<dbReference type="EMBL" id="JAERPS020000003">
    <property type="protein sequence ID" value="MBZ9611982.1"/>
    <property type="molecule type" value="Genomic_DNA"/>
</dbReference>
<evidence type="ECO:0008006" key="3">
    <source>
        <dbReference type="Google" id="ProtNLM"/>
    </source>
</evidence>
<reference evidence="1 2" key="1">
    <citation type="submission" date="2020-12" db="EMBL/GenBank/DDBJ databases">
        <authorList>
            <person name="Ruan W."/>
            <person name="Khan S.A."/>
            <person name="Jeon C.O."/>
        </authorList>
    </citation>
    <scope>NUCLEOTIDE SEQUENCE [LARGE SCALE GENOMIC DNA]</scope>
    <source>
        <strain evidence="1 2">MA-13</strain>
    </source>
</reference>
<protein>
    <recommendedName>
        <fullName evidence="3">DUF2390 domain-containing protein</fullName>
    </recommendedName>
</protein>
<proteinExistence type="predicted"/>
<dbReference type="RefSeq" id="WP_205311009.1">
    <property type="nucleotide sequence ID" value="NZ_JAERPS020000003.1"/>
</dbReference>